<feature type="region of interest" description="Disordered" evidence="6">
    <location>
        <begin position="667"/>
        <end position="712"/>
    </location>
</feature>
<comment type="pathway">
    <text evidence="5">Amino-acid biosynthesis; ergothioneine biosynthesis.</text>
</comment>
<evidence type="ECO:0000256" key="6">
    <source>
        <dbReference type="SAM" id="MobiDB-lite"/>
    </source>
</evidence>
<dbReference type="Proteomes" id="UP000053958">
    <property type="component" value="Unassembled WGS sequence"/>
</dbReference>
<dbReference type="OrthoDB" id="659at2759"/>
<feature type="compositionally biased region" description="Polar residues" evidence="6">
    <location>
        <begin position="669"/>
        <end position="678"/>
    </location>
</feature>
<dbReference type="Pfam" id="PF10017">
    <property type="entry name" value="Methyltransf_33"/>
    <property type="match status" value="1"/>
</dbReference>
<evidence type="ECO:0000256" key="1">
    <source>
        <dbReference type="ARBA" id="ARBA00022603"/>
    </source>
</evidence>
<proteinExistence type="predicted"/>
<keyword evidence="11" id="KW-1185">Reference proteome</keyword>
<dbReference type="Gene3D" id="3.90.1580.10">
    <property type="entry name" value="paralog of FGE (formylglycine-generating enzyme)"/>
    <property type="match status" value="1"/>
</dbReference>
<feature type="compositionally biased region" description="Basic and acidic residues" evidence="6">
    <location>
        <begin position="679"/>
        <end position="700"/>
    </location>
</feature>
<keyword evidence="2 10" id="KW-0808">Transferase</keyword>
<dbReference type="STRING" id="1408163.A0A0F4YEM9"/>
<dbReference type="PANTHER" id="PTHR43397:SF1">
    <property type="entry name" value="ERGOTHIONEINE BIOSYNTHESIS PROTEIN 1"/>
    <property type="match status" value="1"/>
</dbReference>
<dbReference type="SUPFAM" id="SSF56436">
    <property type="entry name" value="C-type lectin-like"/>
    <property type="match status" value="1"/>
</dbReference>
<organism evidence="10 11">
    <name type="scientific">Rasamsonia emersonii (strain ATCC 16479 / CBS 393.64 / IMI 116815)</name>
    <dbReference type="NCBI Taxonomy" id="1408163"/>
    <lineage>
        <taxon>Eukaryota</taxon>
        <taxon>Fungi</taxon>
        <taxon>Dikarya</taxon>
        <taxon>Ascomycota</taxon>
        <taxon>Pezizomycotina</taxon>
        <taxon>Eurotiomycetes</taxon>
        <taxon>Eurotiomycetidae</taxon>
        <taxon>Eurotiales</taxon>
        <taxon>Trichocomaceae</taxon>
        <taxon>Rasamsonia</taxon>
    </lineage>
</organism>
<evidence type="ECO:0000259" key="8">
    <source>
        <dbReference type="Pfam" id="PF10017"/>
    </source>
</evidence>
<name>A0A0F4YEM9_RASE3</name>
<dbReference type="Pfam" id="PF12867">
    <property type="entry name" value="DinB_2"/>
    <property type="match status" value="1"/>
</dbReference>
<dbReference type="InterPro" id="IPR019257">
    <property type="entry name" value="MeTrfase_dom"/>
</dbReference>
<evidence type="ECO:0000256" key="4">
    <source>
        <dbReference type="ARBA" id="ARBA00023004"/>
    </source>
</evidence>
<dbReference type="Pfam" id="PF03781">
    <property type="entry name" value="FGE-sulfatase"/>
    <property type="match status" value="2"/>
</dbReference>
<feature type="domain" description="DinB-like" evidence="9">
    <location>
        <begin position="323"/>
        <end position="459"/>
    </location>
</feature>
<dbReference type="GeneID" id="25313058"/>
<dbReference type="InterPro" id="IPR029063">
    <property type="entry name" value="SAM-dependent_MTases_sf"/>
</dbReference>
<accession>A0A0F4YEM9</accession>
<gene>
    <name evidence="10" type="ORF">T310_10003</name>
</gene>
<dbReference type="AlphaFoldDB" id="A0A0F4YEM9"/>
<dbReference type="InterPro" id="IPR005532">
    <property type="entry name" value="SUMF_dom"/>
</dbReference>
<reference evidence="10 11" key="1">
    <citation type="submission" date="2015-04" db="EMBL/GenBank/DDBJ databases">
        <authorList>
            <person name="Heijne W.H."/>
            <person name="Fedorova N.D."/>
            <person name="Nierman W.C."/>
            <person name="Vollebregt A.W."/>
            <person name="Zhao Z."/>
            <person name="Wu L."/>
            <person name="Kumar M."/>
            <person name="Stam H."/>
            <person name="van den Berg M.A."/>
            <person name="Pel H.J."/>
        </authorList>
    </citation>
    <scope>NUCLEOTIDE SEQUENCE [LARGE SCALE GENOMIC DNA]</scope>
    <source>
        <strain evidence="10 11">CBS 393.64</strain>
    </source>
</reference>
<feature type="domain" description="Sulfatase-modifying factor enzyme-like" evidence="7">
    <location>
        <begin position="501"/>
        <end position="645"/>
    </location>
</feature>
<dbReference type="InterPro" id="IPR024775">
    <property type="entry name" value="DinB-like"/>
</dbReference>
<dbReference type="GO" id="GO:1903257">
    <property type="term" value="P:selenoneine biosynthetic process"/>
    <property type="evidence" value="ECO:0007669"/>
    <property type="project" value="EnsemblFungi"/>
</dbReference>
<evidence type="ECO:0000313" key="11">
    <source>
        <dbReference type="Proteomes" id="UP000053958"/>
    </source>
</evidence>
<dbReference type="GO" id="GO:0052706">
    <property type="term" value="F:L-histidine N(alpha)-methyltransferase activity"/>
    <property type="evidence" value="ECO:0007669"/>
    <property type="project" value="EnsemblFungi"/>
</dbReference>
<keyword evidence="1 10" id="KW-0489">Methyltransferase</keyword>
<dbReference type="GO" id="GO:0052699">
    <property type="term" value="P:ergothioneine biosynthetic process"/>
    <property type="evidence" value="ECO:0007669"/>
    <property type="project" value="EnsemblFungi"/>
</dbReference>
<dbReference type="NCBIfam" id="TIGR03439">
    <property type="entry name" value="methyl_EasF"/>
    <property type="match status" value="1"/>
</dbReference>
<keyword evidence="3" id="KW-0560">Oxidoreductase</keyword>
<comment type="caution">
    <text evidence="10">The sequence shown here is derived from an EMBL/GenBank/DDBJ whole genome shotgun (WGS) entry which is preliminary data.</text>
</comment>
<dbReference type="InterPro" id="IPR051128">
    <property type="entry name" value="EgtD_Methyltrsf_superfamily"/>
</dbReference>
<evidence type="ECO:0000313" key="10">
    <source>
        <dbReference type="EMBL" id="KKA16396.1"/>
    </source>
</evidence>
<dbReference type="Gene3D" id="3.40.50.150">
    <property type="entry name" value="Vaccinia Virus protein VP39"/>
    <property type="match status" value="1"/>
</dbReference>
<protein>
    <submittedName>
        <fullName evidence="10">N-methyltransferase</fullName>
    </submittedName>
</protein>
<dbReference type="InterPro" id="IPR042095">
    <property type="entry name" value="SUMF_sf"/>
</dbReference>
<keyword evidence="4" id="KW-0408">Iron</keyword>
<sequence>MARHGSLPTVLLYDTRGLRLFEEITYLDEYYLTNAEIEVLTAHARTIAERMPDNAQLIELGSGNLRKIEILLKEFERIRKEVDYYALDLSLEELNRTFAAISPQTYQHVRFHGLHGTYDDALSWLQNPDNRKQPTCVLSMGSSLGNFRRPEAAEFLGRFARLLGSSDSVIVGLDACKDRDKVYRAYNDSKGVTSRFYLNGLSHANAVLGYEAFKPGQWEVVCSFDEANGCHQAFYVPTQDVTINGISLRKGEKILFEEAFKYDLHERERLWRDAGLVPAASFGNSSNDYHIHMLSPASFSLPTDPREYVAHSVPTLQEWRSLWTAWDIVTKSMTPQEELLSKPIKLRNALIFYLGHIPTFLDIHLTRGTRGKPTEPKSYQLIFERGIDPDVDNPEQCHAHSEIPDEWPPLGEILDYQERVRSRVQSIMKTETDGLQKNNRLLGEALWVGFEHEAMHLETFLYMLLQSDRTLPPPGVSTPDFEGMAREARKNAKPNKWFSIPQQTFTIGLHDVDHSKVPEQSFGWDNEKPQRVVTVPAFEAQGRPITNGEYAKYLEVNQIRDIPASWMVSAPDGHGAANGNHHHHHVNGESHASDDFISKFSVRTVFGPVPLVWALDWPVIASYDELAGYARWMNCRLPTFEEVKSIYKYSQSMKAASKENGVLHVTNGGMKSNGTNGHTHTDDVGESYHERNPPKSRAPDHQPVQPSSSSTDRMPVFIDLDGCNVGFKHWHPIPVTPEGDKLAGQGELGGVWEWTSSPLTPHEGFEAMEIYPGYTADFFDGKHYIVLGGSWATHPRIAGRTTFTTIPMLGQERVWCGMSDLMNQSIRTSTVLTRYAV</sequence>
<dbReference type="InterPro" id="IPR017805">
    <property type="entry name" value="SAM_MeTrfase_EasF-type_put"/>
</dbReference>
<feature type="domain" description="Sulfatase-modifying factor enzyme-like" evidence="7">
    <location>
        <begin position="748"/>
        <end position="803"/>
    </location>
</feature>
<evidence type="ECO:0000256" key="3">
    <source>
        <dbReference type="ARBA" id="ARBA00023002"/>
    </source>
</evidence>
<dbReference type="InterPro" id="IPR016187">
    <property type="entry name" value="CTDL_fold"/>
</dbReference>
<evidence type="ECO:0000256" key="5">
    <source>
        <dbReference type="ARBA" id="ARBA00037882"/>
    </source>
</evidence>
<dbReference type="PANTHER" id="PTHR43397">
    <property type="entry name" value="ERGOTHIONEINE BIOSYNTHESIS PROTEIN 1"/>
    <property type="match status" value="1"/>
</dbReference>
<evidence type="ECO:0000259" key="9">
    <source>
        <dbReference type="Pfam" id="PF12867"/>
    </source>
</evidence>
<dbReference type="GO" id="GO:0032259">
    <property type="term" value="P:methylation"/>
    <property type="evidence" value="ECO:0007669"/>
    <property type="project" value="UniProtKB-KW"/>
</dbReference>
<dbReference type="EMBL" id="LASV01000777">
    <property type="protein sequence ID" value="KKA16396.1"/>
    <property type="molecule type" value="Genomic_DNA"/>
</dbReference>
<dbReference type="RefSeq" id="XP_013323008.1">
    <property type="nucleotide sequence ID" value="XM_013467554.1"/>
</dbReference>
<evidence type="ECO:0000259" key="7">
    <source>
        <dbReference type="Pfam" id="PF03781"/>
    </source>
</evidence>
<feature type="domain" description="Histidine-specific methyltransferase SAM-dependent" evidence="8">
    <location>
        <begin position="4"/>
        <end position="295"/>
    </location>
</feature>
<evidence type="ECO:0000256" key="2">
    <source>
        <dbReference type="ARBA" id="ARBA00022679"/>
    </source>
</evidence>